<evidence type="ECO:0000313" key="6">
    <source>
        <dbReference type="EMBL" id="KAK5045937.1"/>
    </source>
</evidence>
<sequence length="507" mass="57289">MPRITNEDEIPDEIKKEGIQLYFEHFHNRPYPLLEQAGKPHRAQAQVALGLRLAQTRGLLRKESGISAEDQSSLNWRSVVWTLFMMDRIFSSADVRSPCVPASSFQLFLMQCAPSNPDGSIASREITLPTSPGDMLRTESLDVISCNIVLLDIWHNAVMEVSGDSKAPPIPFWRHDSAHAAIESRLMEFEMSGWNEANKGNPTDLLQSFIHTDTPRWDRPVPPNVACKQDFHDKKPNTDHPRHHPFILFMKTRQQHGQVPLTTLQKSHQESMIHSSWVIRHIVEMEEGGMSIYDPFIGYLVALAASIQLEQTFNDNPRVANAARRKYEKAHVYLHKLADIWRNAANILSVLEDISVRLHSRRTISHVSGEYDGAIPSKEISDVNVEQEDIDLMAKLFDYASLSAEPERVSPATNLVPRHCLVASELASNIAPQSLRSTSDDSPIMETGQILPDPLVAHEELGWPNEDFEVFPDVTNEWSFFGRPWSTYSSEGPTQLTQYFDPTNSGV</sequence>
<dbReference type="InterPro" id="IPR050815">
    <property type="entry name" value="TF_fung"/>
</dbReference>
<dbReference type="CDD" id="cd12148">
    <property type="entry name" value="fungal_TF_MHR"/>
    <property type="match status" value="1"/>
</dbReference>
<comment type="subcellular location">
    <subcellularLocation>
        <location evidence="1">Nucleus</location>
    </subcellularLocation>
</comment>
<keyword evidence="2" id="KW-0479">Metal-binding</keyword>
<comment type="caution">
    <text evidence="6">The sequence shown here is derived from an EMBL/GenBank/DDBJ whole genome shotgun (WGS) entry which is preliminary data.</text>
</comment>
<keyword evidence="3" id="KW-0805">Transcription regulation</keyword>
<dbReference type="GO" id="GO:0046872">
    <property type="term" value="F:metal ion binding"/>
    <property type="evidence" value="ECO:0007669"/>
    <property type="project" value="UniProtKB-KW"/>
</dbReference>
<evidence type="ECO:0000313" key="7">
    <source>
        <dbReference type="Proteomes" id="UP001358417"/>
    </source>
</evidence>
<gene>
    <name evidence="6" type="ORF">LTR84_008723</name>
</gene>
<dbReference type="GO" id="GO:0000981">
    <property type="term" value="F:DNA-binding transcription factor activity, RNA polymerase II-specific"/>
    <property type="evidence" value="ECO:0007669"/>
    <property type="project" value="InterPro"/>
</dbReference>
<accession>A0AAV9MZF8</accession>
<dbReference type="GeneID" id="89976886"/>
<dbReference type="EMBL" id="JAVRRD010000033">
    <property type="protein sequence ID" value="KAK5045937.1"/>
    <property type="molecule type" value="Genomic_DNA"/>
</dbReference>
<keyword evidence="5" id="KW-0539">Nucleus</keyword>
<dbReference type="Proteomes" id="UP001358417">
    <property type="component" value="Unassembled WGS sequence"/>
</dbReference>
<reference evidence="6 7" key="1">
    <citation type="submission" date="2023-08" db="EMBL/GenBank/DDBJ databases">
        <title>Black Yeasts Isolated from many extreme environments.</title>
        <authorList>
            <person name="Coleine C."/>
            <person name="Stajich J.E."/>
            <person name="Selbmann L."/>
        </authorList>
    </citation>
    <scope>NUCLEOTIDE SEQUENCE [LARGE SCALE GENOMIC DNA]</scope>
    <source>
        <strain evidence="6 7">CCFEE 5792</strain>
    </source>
</reference>
<keyword evidence="7" id="KW-1185">Reference proteome</keyword>
<evidence type="ECO:0000256" key="4">
    <source>
        <dbReference type="ARBA" id="ARBA00023163"/>
    </source>
</evidence>
<dbReference type="PANTHER" id="PTHR47338:SF27">
    <property type="entry name" value="ZN(II)2CYS6 TRANSCRIPTION FACTOR (EUROFUNG)"/>
    <property type="match status" value="1"/>
</dbReference>
<keyword evidence="4" id="KW-0804">Transcription</keyword>
<dbReference type="AlphaFoldDB" id="A0AAV9MZF8"/>
<dbReference type="PANTHER" id="PTHR47338">
    <property type="entry name" value="ZN(II)2CYS6 TRANSCRIPTION FACTOR (EUROFUNG)-RELATED"/>
    <property type="match status" value="1"/>
</dbReference>
<evidence type="ECO:0000256" key="5">
    <source>
        <dbReference type="ARBA" id="ARBA00023242"/>
    </source>
</evidence>
<protein>
    <recommendedName>
        <fullName evidence="8">Transcription factor domain-containing protein</fullName>
    </recommendedName>
</protein>
<name>A0AAV9MZF8_9EURO</name>
<proteinExistence type="predicted"/>
<evidence type="ECO:0008006" key="8">
    <source>
        <dbReference type="Google" id="ProtNLM"/>
    </source>
</evidence>
<dbReference type="GO" id="GO:0005634">
    <property type="term" value="C:nucleus"/>
    <property type="evidence" value="ECO:0007669"/>
    <property type="project" value="UniProtKB-SubCell"/>
</dbReference>
<evidence type="ECO:0000256" key="1">
    <source>
        <dbReference type="ARBA" id="ARBA00004123"/>
    </source>
</evidence>
<dbReference type="RefSeq" id="XP_064701542.1">
    <property type="nucleotide sequence ID" value="XM_064852268.1"/>
</dbReference>
<evidence type="ECO:0000256" key="3">
    <source>
        <dbReference type="ARBA" id="ARBA00023015"/>
    </source>
</evidence>
<evidence type="ECO:0000256" key="2">
    <source>
        <dbReference type="ARBA" id="ARBA00022723"/>
    </source>
</evidence>
<organism evidence="6 7">
    <name type="scientific">Exophiala bonariae</name>
    <dbReference type="NCBI Taxonomy" id="1690606"/>
    <lineage>
        <taxon>Eukaryota</taxon>
        <taxon>Fungi</taxon>
        <taxon>Dikarya</taxon>
        <taxon>Ascomycota</taxon>
        <taxon>Pezizomycotina</taxon>
        <taxon>Eurotiomycetes</taxon>
        <taxon>Chaetothyriomycetidae</taxon>
        <taxon>Chaetothyriales</taxon>
        <taxon>Herpotrichiellaceae</taxon>
        <taxon>Exophiala</taxon>
    </lineage>
</organism>